<feature type="non-terminal residue" evidence="2">
    <location>
        <position position="1"/>
    </location>
</feature>
<dbReference type="EMBL" id="GL193144">
    <property type="protein sequence ID" value="EFB18125.1"/>
    <property type="molecule type" value="Genomic_DNA"/>
</dbReference>
<protein>
    <submittedName>
        <fullName evidence="2">Uncharacterized protein</fullName>
    </submittedName>
</protein>
<reference evidence="2" key="1">
    <citation type="journal article" date="2010" name="Nature">
        <title>The sequence and de novo assembly of the giant panda genome.</title>
        <authorList>
            <person name="Li R."/>
            <person name="Fan W."/>
            <person name="Tian G."/>
            <person name="Zhu H."/>
            <person name="He L."/>
            <person name="Cai J."/>
            <person name="Huang Q."/>
            <person name="Cai Q."/>
            <person name="Li B."/>
            <person name="Bai Y."/>
            <person name="Zhang Z."/>
            <person name="Zhang Y."/>
            <person name="Wang W."/>
            <person name="Li J."/>
            <person name="Wei F."/>
            <person name="Li H."/>
            <person name="Jian M."/>
            <person name="Li J."/>
            <person name="Zhang Z."/>
            <person name="Nielsen R."/>
            <person name="Li D."/>
            <person name="Gu W."/>
            <person name="Yang Z."/>
            <person name="Xuan Z."/>
            <person name="Ryder O.A."/>
            <person name="Leung F.C."/>
            <person name="Zhou Y."/>
            <person name="Cao J."/>
            <person name="Sun X."/>
            <person name="Fu Y."/>
            <person name="Fang X."/>
            <person name="Guo X."/>
            <person name="Wang B."/>
            <person name="Hou R."/>
            <person name="Shen F."/>
            <person name="Mu B."/>
            <person name="Ni P."/>
            <person name="Lin R."/>
            <person name="Qian W."/>
            <person name="Wang G."/>
            <person name="Yu C."/>
            <person name="Nie W."/>
            <person name="Wang J."/>
            <person name="Wu Z."/>
            <person name="Liang H."/>
            <person name="Min J."/>
            <person name="Wu Q."/>
            <person name="Cheng S."/>
            <person name="Ruan J."/>
            <person name="Wang M."/>
            <person name="Shi Z."/>
            <person name="Wen M."/>
            <person name="Liu B."/>
            <person name="Ren X."/>
            <person name="Zheng H."/>
            <person name="Dong D."/>
            <person name="Cook K."/>
            <person name="Shan G."/>
            <person name="Zhang H."/>
            <person name="Kosiol C."/>
            <person name="Xie X."/>
            <person name="Lu Z."/>
            <person name="Zheng H."/>
            <person name="Li Y."/>
            <person name="Steiner C.C."/>
            <person name="Lam T.T."/>
            <person name="Lin S."/>
            <person name="Zhang Q."/>
            <person name="Li G."/>
            <person name="Tian J."/>
            <person name="Gong T."/>
            <person name="Liu H."/>
            <person name="Zhang D."/>
            <person name="Fang L."/>
            <person name="Ye C."/>
            <person name="Zhang J."/>
            <person name="Hu W."/>
            <person name="Xu A."/>
            <person name="Ren Y."/>
            <person name="Zhang G."/>
            <person name="Bruford M.W."/>
            <person name="Li Q."/>
            <person name="Ma L."/>
            <person name="Guo Y."/>
            <person name="An N."/>
            <person name="Hu Y."/>
            <person name="Zheng Y."/>
            <person name="Shi Y."/>
            <person name="Li Z."/>
            <person name="Liu Q."/>
            <person name="Chen Y."/>
            <person name="Zhao J."/>
            <person name="Qu N."/>
            <person name="Zhao S."/>
            <person name="Tian F."/>
            <person name="Wang X."/>
            <person name="Wang H."/>
            <person name="Xu L."/>
            <person name="Liu X."/>
            <person name="Vinar T."/>
            <person name="Wang Y."/>
            <person name="Lam T.W."/>
            <person name="Yiu S.M."/>
            <person name="Liu S."/>
            <person name="Zhang H."/>
            <person name="Li D."/>
            <person name="Huang Y."/>
            <person name="Wang X."/>
            <person name="Yang G."/>
            <person name="Jiang Z."/>
            <person name="Wang J."/>
            <person name="Qin N."/>
            <person name="Li L."/>
            <person name="Li J."/>
            <person name="Bolund L."/>
            <person name="Kristiansen K."/>
            <person name="Wong G.K."/>
            <person name="Olson M."/>
            <person name="Zhang X."/>
            <person name="Li S."/>
            <person name="Yang H."/>
            <person name="Wang J."/>
            <person name="Wang J."/>
        </authorList>
    </citation>
    <scope>NUCLEOTIDE SEQUENCE [LARGE SCALE GENOMIC DNA]</scope>
</reference>
<keyword evidence="1" id="KW-0472">Membrane</keyword>
<sequence length="49" mass="5658">FLGRPKFSPFLALEFVNVFVDYHGIIILEASNLFVLYLSKFTAFLFAKI</sequence>
<keyword evidence="1" id="KW-1133">Transmembrane helix</keyword>
<accession>D2HPQ7</accession>
<dbReference type="AlphaFoldDB" id="D2HPQ7"/>
<dbReference type="InParanoid" id="D2HPQ7"/>
<feature type="transmembrane region" description="Helical" evidence="1">
    <location>
        <begin position="20"/>
        <end position="39"/>
    </location>
</feature>
<name>D2HPQ7_AILME</name>
<proteinExistence type="predicted"/>
<evidence type="ECO:0000256" key="1">
    <source>
        <dbReference type="SAM" id="Phobius"/>
    </source>
</evidence>
<feature type="non-terminal residue" evidence="2">
    <location>
        <position position="49"/>
    </location>
</feature>
<keyword evidence="1" id="KW-0812">Transmembrane</keyword>
<organism evidence="2">
    <name type="scientific">Ailuropoda melanoleuca</name>
    <name type="common">Giant panda</name>
    <dbReference type="NCBI Taxonomy" id="9646"/>
    <lineage>
        <taxon>Eukaryota</taxon>
        <taxon>Metazoa</taxon>
        <taxon>Chordata</taxon>
        <taxon>Craniata</taxon>
        <taxon>Vertebrata</taxon>
        <taxon>Euteleostomi</taxon>
        <taxon>Mammalia</taxon>
        <taxon>Eutheria</taxon>
        <taxon>Laurasiatheria</taxon>
        <taxon>Carnivora</taxon>
        <taxon>Caniformia</taxon>
        <taxon>Ursidae</taxon>
        <taxon>Ailuropoda</taxon>
    </lineage>
</organism>
<evidence type="ECO:0000313" key="2">
    <source>
        <dbReference type="EMBL" id="EFB18125.1"/>
    </source>
</evidence>
<gene>
    <name evidence="2" type="ORF">PANDA_013787</name>
</gene>